<accession>A0ABR1JBV9</accession>
<dbReference type="Pfam" id="PF06999">
    <property type="entry name" value="Suc_Fer-like"/>
    <property type="match status" value="1"/>
</dbReference>
<dbReference type="Proteomes" id="UP001498398">
    <property type="component" value="Unassembled WGS sequence"/>
</dbReference>
<protein>
    <recommendedName>
        <fullName evidence="3">Sucraseferredoxin-like protein</fullName>
    </recommendedName>
</protein>
<gene>
    <name evidence="1" type="ORF">VKT23_011543</name>
</gene>
<organism evidence="1 2">
    <name type="scientific">Marasmiellus scandens</name>
    <dbReference type="NCBI Taxonomy" id="2682957"/>
    <lineage>
        <taxon>Eukaryota</taxon>
        <taxon>Fungi</taxon>
        <taxon>Dikarya</taxon>
        <taxon>Basidiomycota</taxon>
        <taxon>Agaricomycotina</taxon>
        <taxon>Agaricomycetes</taxon>
        <taxon>Agaricomycetidae</taxon>
        <taxon>Agaricales</taxon>
        <taxon>Marasmiineae</taxon>
        <taxon>Omphalotaceae</taxon>
        <taxon>Marasmiellus</taxon>
    </lineage>
</organism>
<dbReference type="InterPro" id="IPR009737">
    <property type="entry name" value="Aim32/Apd1-like"/>
</dbReference>
<dbReference type="EMBL" id="JBANRG010000025">
    <property type="protein sequence ID" value="KAK7454032.1"/>
    <property type="molecule type" value="Genomic_DNA"/>
</dbReference>
<dbReference type="PANTHER" id="PTHR31902:SF14">
    <property type="entry name" value="ACTIN PATCHES DISTAL PROTEIN 1"/>
    <property type="match status" value="1"/>
</dbReference>
<evidence type="ECO:0000313" key="1">
    <source>
        <dbReference type="EMBL" id="KAK7454032.1"/>
    </source>
</evidence>
<dbReference type="SUPFAM" id="SSF52833">
    <property type="entry name" value="Thioredoxin-like"/>
    <property type="match status" value="1"/>
</dbReference>
<comment type="caution">
    <text evidence="1">The sequence shown here is derived from an EMBL/GenBank/DDBJ whole genome shotgun (WGS) entry which is preliminary data.</text>
</comment>
<proteinExistence type="predicted"/>
<evidence type="ECO:0000313" key="2">
    <source>
        <dbReference type="Proteomes" id="UP001498398"/>
    </source>
</evidence>
<keyword evidence="2" id="KW-1185">Reference proteome</keyword>
<sequence length="269" mass="30155">MNLFRLSLTLNSKSTLLQSCSRTFSNAAVRMQETTSIAGTAPPYRCYVFLHSSISPSAFPAKLTTPFQRALQAKALQWGGFVNWVSYLNERTGVDPTQYAEGPHSATAFTMFGERIEIPSLSMDNIDNVNEDLKRRVEARSTLASEPDETHLFVCTHMARDCRCGEKGGDFVRELREEVERRVAIEPTGPYSRIRIGEVAHVGQHQYAANLLVYPQGDWLGLLTAQDVPKTLDWIIESSSNKHAPIPKDHWRGRMGLSKEEQLALISSQ</sequence>
<name>A0ABR1JBV9_9AGAR</name>
<dbReference type="Gene3D" id="3.40.30.10">
    <property type="entry name" value="Glutaredoxin"/>
    <property type="match status" value="1"/>
</dbReference>
<evidence type="ECO:0008006" key="3">
    <source>
        <dbReference type="Google" id="ProtNLM"/>
    </source>
</evidence>
<reference evidence="1 2" key="1">
    <citation type="submission" date="2024-01" db="EMBL/GenBank/DDBJ databases">
        <title>A draft genome for the cacao thread blight pathogen Marasmiellus scandens.</title>
        <authorList>
            <person name="Baruah I.K."/>
            <person name="Leung J."/>
            <person name="Bukari Y."/>
            <person name="Amoako-Attah I."/>
            <person name="Meinhardt L.W."/>
            <person name="Bailey B.A."/>
            <person name="Cohen S.P."/>
        </authorList>
    </citation>
    <scope>NUCLEOTIDE SEQUENCE [LARGE SCALE GENOMIC DNA]</scope>
    <source>
        <strain evidence="1 2">GH-19</strain>
    </source>
</reference>
<dbReference type="PANTHER" id="PTHR31902">
    <property type="entry name" value="ACTIN PATCHES DISTAL PROTEIN 1"/>
    <property type="match status" value="1"/>
</dbReference>
<dbReference type="InterPro" id="IPR036249">
    <property type="entry name" value="Thioredoxin-like_sf"/>
</dbReference>